<keyword evidence="3 5" id="KW-1133">Transmembrane helix</keyword>
<evidence type="ECO:0000313" key="6">
    <source>
        <dbReference type="Ensembl" id="ENSAOWP00000001489.1"/>
    </source>
</evidence>
<dbReference type="GO" id="GO:0016020">
    <property type="term" value="C:membrane"/>
    <property type="evidence" value="ECO:0007669"/>
    <property type="project" value="UniProtKB-SubCell"/>
</dbReference>
<evidence type="ECO:0000256" key="4">
    <source>
        <dbReference type="ARBA" id="ARBA00023136"/>
    </source>
</evidence>
<keyword evidence="2 5" id="KW-0812">Transmembrane</keyword>
<proteinExistence type="predicted"/>
<feature type="transmembrane region" description="Helical" evidence="5">
    <location>
        <begin position="142"/>
        <end position="162"/>
    </location>
</feature>
<dbReference type="Proteomes" id="UP000694424">
    <property type="component" value="Unplaced"/>
</dbReference>
<dbReference type="Pfam" id="PF00335">
    <property type="entry name" value="Tetraspanin"/>
    <property type="match status" value="1"/>
</dbReference>
<sequence length="163" mass="18679">MVSLHCYEDSWLRSFARTLLMFLGLVLWGAALKSTMGHLFYQYNGPYSENPGSRAVDKIQRNLQCCGVQNYTDWLMATTVSWHLPTEKACVPESCCKEKYSHCRGDLCQLEQLFQEGCLRKLEDQMHFVMLAVAESINIPKALVTLCTCVVLCNLMLSVYFWT</sequence>
<dbReference type="InterPro" id="IPR018499">
    <property type="entry name" value="Tetraspanin/Peripherin"/>
</dbReference>
<name>A0A8B9P4Y4_APTOW</name>
<dbReference type="SUPFAM" id="SSF48652">
    <property type="entry name" value="Tetraspanin"/>
    <property type="match status" value="1"/>
</dbReference>
<evidence type="ECO:0000256" key="3">
    <source>
        <dbReference type="ARBA" id="ARBA00022989"/>
    </source>
</evidence>
<evidence type="ECO:0000256" key="2">
    <source>
        <dbReference type="ARBA" id="ARBA00022692"/>
    </source>
</evidence>
<dbReference type="Ensembl" id="ENSAOWT00000001683.1">
    <property type="protein sequence ID" value="ENSAOWP00000001489.1"/>
    <property type="gene ID" value="ENSAOWG00000001062.1"/>
</dbReference>
<reference evidence="6" key="2">
    <citation type="submission" date="2025-09" db="UniProtKB">
        <authorList>
            <consortium name="Ensembl"/>
        </authorList>
    </citation>
    <scope>IDENTIFICATION</scope>
</reference>
<feature type="transmembrane region" description="Helical" evidence="5">
    <location>
        <begin position="15"/>
        <end position="32"/>
    </location>
</feature>
<accession>A0A8B9P4Y4</accession>
<evidence type="ECO:0000256" key="1">
    <source>
        <dbReference type="ARBA" id="ARBA00004141"/>
    </source>
</evidence>
<dbReference type="Gene3D" id="1.10.1450.10">
    <property type="entry name" value="Tetraspanin"/>
    <property type="match status" value="1"/>
</dbReference>
<keyword evidence="4 5" id="KW-0472">Membrane</keyword>
<dbReference type="AlphaFoldDB" id="A0A8B9P4Y4"/>
<keyword evidence="7" id="KW-1185">Reference proteome</keyword>
<evidence type="ECO:0000313" key="7">
    <source>
        <dbReference type="Proteomes" id="UP000694424"/>
    </source>
</evidence>
<dbReference type="InterPro" id="IPR008952">
    <property type="entry name" value="Tetraspanin_EC2_sf"/>
</dbReference>
<organism evidence="6 7">
    <name type="scientific">Apteryx owenii</name>
    <name type="common">Little spotted kiwi</name>
    <dbReference type="NCBI Taxonomy" id="8824"/>
    <lineage>
        <taxon>Eukaryota</taxon>
        <taxon>Metazoa</taxon>
        <taxon>Chordata</taxon>
        <taxon>Craniata</taxon>
        <taxon>Vertebrata</taxon>
        <taxon>Euteleostomi</taxon>
        <taxon>Archelosauria</taxon>
        <taxon>Archosauria</taxon>
        <taxon>Dinosauria</taxon>
        <taxon>Saurischia</taxon>
        <taxon>Theropoda</taxon>
        <taxon>Coelurosauria</taxon>
        <taxon>Aves</taxon>
        <taxon>Palaeognathae</taxon>
        <taxon>Apterygiformes</taxon>
        <taxon>Apterygidae</taxon>
        <taxon>Apteryx</taxon>
    </lineage>
</organism>
<protein>
    <submittedName>
        <fullName evidence="6">Uncharacterized protein</fullName>
    </submittedName>
</protein>
<reference evidence="6" key="1">
    <citation type="submission" date="2025-08" db="UniProtKB">
        <authorList>
            <consortium name="Ensembl"/>
        </authorList>
    </citation>
    <scope>IDENTIFICATION</scope>
</reference>
<evidence type="ECO:0000256" key="5">
    <source>
        <dbReference type="SAM" id="Phobius"/>
    </source>
</evidence>
<comment type="subcellular location">
    <subcellularLocation>
        <location evidence="1">Membrane</location>
        <topology evidence="1">Multi-pass membrane protein</topology>
    </subcellularLocation>
</comment>